<evidence type="ECO:0000256" key="8">
    <source>
        <dbReference type="SAM" id="MobiDB-lite"/>
    </source>
</evidence>
<evidence type="ECO:0000259" key="9">
    <source>
        <dbReference type="Pfam" id="PF09115"/>
    </source>
</evidence>
<comment type="caution">
    <text evidence="10">The sequence shown here is derived from an EMBL/GenBank/DDBJ whole genome shotgun (WGS) entry which is preliminary data.</text>
</comment>
<accession>A0A133XW20</accession>
<reference evidence="11" key="1">
    <citation type="submission" date="2016-01" db="EMBL/GenBank/DDBJ databases">
        <authorList>
            <person name="Mitreva M."/>
            <person name="Pepin K.H."/>
            <person name="Mihindukulasuriya K.A."/>
            <person name="Fulton R."/>
            <person name="Fronick C."/>
            <person name="O'Laughlin M."/>
            <person name="Miner T."/>
            <person name="Herter B."/>
            <person name="Rosa B.A."/>
            <person name="Cordes M."/>
            <person name="Tomlinson C."/>
            <person name="Wollam A."/>
            <person name="Palsikar V.B."/>
            <person name="Mardis E.R."/>
            <person name="Wilson R.K."/>
        </authorList>
    </citation>
    <scope>NUCLEOTIDE SEQUENCE [LARGE SCALE GENOMIC DNA]</scope>
    <source>
        <strain evidence="11">DNF00019</strain>
    </source>
</reference>
<evidence type="ECO:0000256" key="2">
    <source>
        <dbReference type="ARBA" id="ARBA00014363"/>
    </source>
</evidence>
<keyword evidence="4" id="KW-0548">Nucleotidyltransferase</keyword>
<dbReference type="InterPro" id="IPR015199">
    <property type="entry name" value="DNA_pol_III_delta_C"/>
</dbReference>
<keyword evidence="5" id="KW-0235">DNA replication</keyword>
<dbReference type="GO" id="GO:0006261">
    <property type="term" value="P:DNA-templated DNA replication"/>
    <property type="evidence" value="ECO:0007669"/>
    <property type="project" value="TreeGrafter"/>
</dbReference>
<dbReference type="GO" id="GO:0003677">
    <property type="term" value="F:DNA binding"/>
    <property type="evidence" value="ECO:0007669"/>
    <property type="project" value="InterPro"/>
</dbReference>
<comment type="catalytic activity">
    <reaction evidence="7">
        <text>DNA(n) + a 2'-deoxyribonucleoside 5'-triphosphate = DNA(n+1) + diphosphate</text>
        <dbReference type="Rhea" id="RHEA:22508"/>
        <dbReference type="Rhea" id="RHEA-COMP:17339"/>
        <dbReference type="Rhea" id="RHEA-COMP:17340"/>
        <dbReference type="ChEBI" id="CHEBI:33019"/>
        <dbReference type="ChEBI" id="CHEBI:61560"/>
        <dbReference type="ChEBI" id="CHEBI:173112"/>
        <dbReference type="EC" id="2.7.7.7"/>
    </reaction>
</comment>
<evidence type="ECO:0000256" key="1">
    <source>
        <dbReference type="ARBA" id="ARBA00012417"/>
    </source>
</evidence>
<dbReference type="EMBL" id="LSCR01000006">
    <property type="protein sequence ID" value="KXB35130.1"/>
    <property type="molecule type" value="Genomic_DNA"/>
</dbReference>
<dbReference type="GO" id="GO:0003887">
    <property type="term" value="F:DNA-directed DNA polymerase activity"/>
    <property type="evidence" value="ECO:0007669"/>
    <property type="project" value="UniProtKB-KW"/>
</dbReference>
<dbReference type="Gene3D" id="3.40.50.300">
    <property type="entry name" value="P-loop containing nucleotide triphosphate hydrolases"/>
    <property type="match status" value="1"/>
</dbReference>
<dbReference type="InterPro" id="IPR027417">
    <property type="entry name" value="P-loop_NTPase"/>
</dbReference>
<name>A0A133XW20_9ACTN</name>
<dbReference type="Proteomes" id="UP000070675">
    <property type="component" value="Unassembled WGS sequence"/>
</dbReference>
<dbReference type="GO" id="GO:0009360">
    <property type="term" value="C:DNA polymerase III complex"/>
    <property type="evidence" value="ECO:0007669"/>
    <property type="project" value="InterPro"/>
</dbReference>
<dbReference type="PATRIC" id="fig|1393034.3.peg.476"/>
<proteinExistence type="predicted"/>
<dbReference type="Pfam" id="PF09115">
    <property type="entry name" value="DNApol3-delta_C"/>
    <property type="match status" value="1"/>
</dbReference>
<evidence type="ECO:0000256" key="6">
    <source>
        <dbReference type="ARBA" id="ARBA00022932"/>
    </source>
</evidence>
<evidence type="ECO:0000256" key="3">
    <source>
        <dbReference type="ARBA" id="ARBA00022679"/>
    </source>
</evidence>
<dbReference type="STRING" id="1393034.HMPREF3192_00495"/>
<keyword evidence="3" id="KW-0808">Transferase</keyword>
<dbReference type="SUPFAM" id="SSF52540">
    <property type="entry name" value="P-loop containing nucleoside triphosphate hydrolases"/>
    <property type="match status" value="1"/>
</dbReference>
<dbReference type="PANTHER" id="PTHR11669">
    <property type="entry name" value="REPLICATION FACTOR C / DNA POLYMERASE III GAMMA-TAU SUBUNIT"/>
    <property type="match status" value="1"/>
</dbReference>
<evidence type="ECO:0000313" key="10">
    <source>
        <dbReference type="EMBL" id="KXB35130.1"/>
    </source>
</evidence>
<feature type="region of interest" description="Disordered" evidence="8">
    <location>
        <begin position="272"/>
        <end position="295"/>
    </location>
</feature>
<dbReference type="InterPro" id="IPR050238">
    <property type="entry name" value="DNA_Rep/Repair_Clamp_Loader"/>
</dbReference>
<dbReference type="Pfam" id="PF13177">
    <property type="entry name" value="DNA_pol3_delta2"/>
    <property type="match status" value="1"/>
</dbReference>
<dbReference type="PANTHER" id="PTHR11669:SF8">
    <property type="entry name" value="DNA POLYMERASE III SUBUNIT DELTA"/>
    <property type="match status" value="1"/>
</dbReference>
<protein>
    <recommendedName>
        <fullName evidence="2">DNA polymerase III subunit delta'</fullName>
        <ecNumber evidence="1">2.7.7.7</ecNumber>
    </recommendedName>
</protein>
<gene>
    <name evidence="10" type="ORF">HMPREF3192_00495</name>
</gene>
<evidence type="ECO:0000256" key="7">
    <source>
        <dbReference type="ARBA" id="ARBA00049244"/>
    </source>
</evidence>
<organism evidence="10 11">
    <name type="scientific">Atopobium deltae</name>
    <dbReference type="NCBI Taxonomy" id="1393034"/>
    <lineage>
        <taxon>Bacteria</taxon>
        <taxon>Bacillati</taxon>
        <taxon>Actinomycetota</taxon>
        <taxon>Coriobacteriia</taxon>
        <taxon>Coriobacteriales</taxon>
        <taxon>Atopobiaceae</taxon>
        <taxon>Atopobium</taxon>
    </lineage>
</organism>
<keyword evidence="6" id="KW-0239">DNA-directed DNA polymerase</keyword>
<evidence type="ECO:0000313" key="11">
    <source>
        <dbReference type="Proteomes" id="UP000070675"/>
    </source>
</evidence>
<dbReference type="RefSeq" id="WP_082715566.1">
    <property type="nucleotide sequence ID" value="NZ_KQ959487.1"/>
</dbReference>
<dbReference type="AlphaFoldDB" id="A0A133XW20"/>
<dbReference type="EC" id="2.7.7.7" evidence="1"/>
<feature type="domain" description="DNA polymerase III delta subunit C-terminal" evidence="9">
    <location>
        <begin position="331"/>
        <end position="405"/>
    </location>
</feature>
<evidence type="ECO:0000256" key="4">
    <source>
        <dbReference type="ARBA" id="ARBA00022695"/>
    </source>
</evidence>
<evidence type="ECO:0000256" key="5">
    <source>
        <dbReference type="ARBA" id="ARBA00022705"/>
    </source>
</evidence>
<keyword evidence="11" id="KW-1185">Reference proteome</keyword>
<sequence>MSSVNSHAIPQAASKPVEQLASQALQHMTTQPRATSFLQAALSSHKLSHAYLFVGATSVERAQLAQALAQSLVCPQVGDTTCHECLRVAHRSHPDVHWYAPAGVAGYLVSQVHDLIADVAMAPVRAANKLYIVQDADMLFDSSANALLKTIEEPPATTVFVLLARSLQSVLPTIVSRCQIIPLVQTCDADALPAVQSVSGICDERAAIALALTGNAADAIAFLASPLRQEARRQVLDLLFRLAHMNAWEILQAAQALTELVMPASTKTAMKSTAKASTASDIDGSSADEPTDEELHEASIQEQYLSKKAQSTIEAQKKRERTSQNRLGMIEVLNVIQRVLRDALLCCEHMEQSVENTDVAHKIVRLARTTNSQAVLEALKATDVAIRDIQQNVSPQLALEVMLLSAKEAL</sequence>